<evidence type="ECO:0000256" key="3">
    <source>
        <dbReference type="ARBA" id="ARBA00022475"/>
    </source>
</evidence>
<accession>A0A9X8RIA8</accession>
<dbReference type="PANTHER" id="PTHR31272:SF4">
    <property type="entry name" value="CYTOCHROME C-TYPE BIOGENESIS PROTEIN HI_1454-RELATED"/>
    <property type="match status" value="1"/>
</dbReference>
<comment type="subcellular location">
    <subcellularLocation>
        <location evidence="1">Cell membrane</location>
        <topology evidence="1">Multi-pass membrane protein</topology>
    </subcellularLocation>
</comment>
<feature type="transmembrane region" description="Helical" evidence="9">
    <location>
        <begin position="88"/>
        <end position="107"/>
    </location>
</feature>
<keyword evidence="6 9" id="KW-1133">Transmembrane helix</keyword>
<dbReference type="Gene3D" id="3.40.30.10">
    <property type="entry name" value="Glutaredoxin"/>
    <property type="match status" value="1"/>
</dbReference>
<feature type="region of interest" description="Disordered" evidence="8">
    <location>
        <begin position="236"/>
        <end position="281"/>
    </location>
</feature>
<gene>
    <name evidence="12" type="primary">resA</name>
    <name evidence="11" type="ORF">KRM00_000334</name>
    <name evidence="12" type="ORF">SAMEA3375112_01576</name>
</gene>
<dbReference type="InterPro" id="IPR003834">
    <property type="entry name" value="Cyt_c_assmbl_TM_dom"/>
</dbReference>
<dbReference type="PROSITE" id="PS00194">
    <property type="entry name" value="THIOREDOXIN_1"/>
    <property type="match status" value="1"/>
</dbReference>
<dbReference type="InterPro" id="IPR013740">
    <property type="entry name" value="Redoxin"/>
</dbReference>
<dbReference type="AlphaFoldDB" id="A0A9X8RIA8"/>
<feature type="transmembrane region" description="Helical" evidence="9">
    <location>
        <begin position="53"/>
        <end position="82"/>
    </location>
</feature>
<dbReference type="GO" id="GO:0017004">
    <property type="term" value="P:cytochrome complex assembly"/>
    <property type="evidence" value="ECO:0007669"/>
    <property type="project" value="UniProtKB-KW"/>
</dbReference>
<keyword evidence="4 9" id="KW-0812">Transmembrane</keyword>
<evidence type="ECO:0000313" key="13">
    <source>
        <dbReference type="Proteomes" id="UP000189137"/>
    </source>
</evidence>
<feature type="transmembrane region" description="Helical" evidence="9">
    <location>
        <begin position="128"/>
        <end position="156"/>
    </location>
</feature>
<dbReference type="InterPro" id="IPR017937">
    <property type="entry name" value="Thioredoxin_CS"/>
</dbReference>
<keyword evidence="7 9" id="KW-0472">Membrane</keyword>
<feature type="domain" description="Thioredoxin" evidence="10">
    <location>
        <begin position="279"/>
        <end position="424"/>
    </location>
</feature>
<dbReference type="PANTHER" id="PTHR31272">
    <property type="entry name" value="CYTOCHROME C-TYPE BIOGENESIS PROTEIN HI_1454-RELATED"/>
    <property type="match status" value="1"/>
</dbReference>
<evidence type="ECO:0000313" key="11">
    <source>
        <dbReference type="EMBL" id="HBH1540881.1"/>
    </source>
</evidence>
<evidence type="ECO:0000256" key="7">
    <source>
        <dbReference type="ARBA" id="ARBA00023136"/>
    </source>
</evidence>
<comment type="similarity">
    <text evidence="2">Belongs to the DsbD family.</text>
</comment>
<evidence type="ECO:0000259" key="10">
    <source>
        <dbReference type="PROSITE" id="PS51352"/>
    </source>
</evidence>
<dbReference type="Proteomes" id="UP000878956">
    <property type="component" value="Unassembled WGS sequence"/>
</dbReference>
<feature type="transmembrane region" description="Helical" evidence="9">
    <location>
        <begin position="208"/>
        <end position="228"/>
    </location>
</feature>
<reference evidence="12 13" key="1">
    <citation type="submission" date="2017-02" db="EMBL/GenBank/DDBJ databases">
        <authorList>
            <consortium name="Pathogen Informatics"/>
        </authorList>
    </citation>
    <scope>NUCLEOTIDE SEQUENCE [LARGE SCALE GENOMIC DNA]</scope>
    <source>
        <strain evidence="12 13">VRECD0157</strain>
    </source>
</reference>
<keyword evidence="5" id="KW-0201">Cytochrome c-type biogenesis</keyword>
<dbReference type="CDD" id="cd02966">
    <property type="entry name" value="TlpA_like_family"/>
    <property type="match status" value="1"/>
</dbReference>
<dbReference type="Pfam" id="PF08534">
    <property type="entry name" value="Redoxin"/>
    <property type="match status" value="1"/>
</dbReference>
<comment type="caution">
    <text evidence="12">The sequence shown here is derived from an EMBL/GenBank/DDBJ whole genome shotgun (WGS) entry which is preliminary data.</text>
</comment>
<evidence type="ECO:0000256" key="8">
    <source>
        <dbReference type="SAM" id="MobiDB-lite"/>
    </source>
</evidence>
<evidence type="ECO:0000256" key="2">
    <source>
        <dbReference type="ARBA" id="ARBA00006143"/>
    </source>
</evidence>
<dbReference type="EMBL" id="FUPS01000004">
    <property type="protein sequence ID" value="SJS21411.1"/>
    <property type="molecule type" value="Genomic_DNA"/>
</dbReference>
<evidence type="ECO:0000256" key="1">
    <source>
        <dbReference type="ARBA" id="ARBA00004651"/>
    </source>
</evidence>
<name>A0A9X8RIA8_CLODI</name>
<feature type="transmembrane region" description="Helical" evidence="9">
    <location>
        <begin position="6"/>
        <end position="32"/>
    </location>
</feature>
<dbReference type="PROSITE" id="PS51352">
    <property type="entry name" value="THIOREDOXIN_2"/>
    <property type="match status" value="1"/>
</dbReference>
<dbReference type="InterPro" id="IPR013766">
    <property type="entry name" value="Thioredoxin_domain"/>
</dbReference>
<reference evidence="11" key="2">
    <citation type="journal article" date="2018" name="Genome Biol.">
        <title>SKESA: strategic k-mer extension for scrupulous assemblies.</title>
        <authorList>
            <person name="Souvorov A."/>
            <person name="Agarwala R."/>
            <person name="Lipman D.J."/>
        </authorList>
    </citation>
    <scope>NUCLEOTIDE SEQUENCE</scope>
    <source>
        <strain evidence="11">HN1000</strain>
    </source>
</reference>
<dbReference type="GO" id="GO:0005886">
    <property type="term" value="C:plasma membrane"/>
    <property type="evidence" value="ECO:0007669"/>
    <property type="project" value="UniProtKB-SubCell"/>
</dbReference>
<keyword evidence="3" id="KW-1003">Cell membrane</keyword>
<dbReference type="Pfam" id="PF02683">
    <property type="entry name" value="DsbD_TM"/>
    <property type="match status" value="1"/>
</dbReference>
<evidence type="ECO:0000313" key="12">
    <source>
        <dbReference type="EMBL" id="SJS21411.1"/>
    </source>
</evidence>
<dbReference type="EMBL" id="DAEPXK010000003">
    <property type="protein sequence ID" value="HBH1540881.1"/>
    <property type="molecule type" value="Genomic_DNA"/>
</dbReference>
<protein>
    <submittedName>
        <fullName evidence="11">Redoxin family protein</fullName>
    </submittedName>
    <submittedName>
        <fullName evidence="12">Thiol-disulfide oxidoreductase resA</fullName>
    </submittedName>
</protein>
<feature type="transmembrane region" description="Helical" evidence="9">
    <location>
        <begin position="168"/>
        <end position="188"/>
    </location>
</feature>
<dbReference type="RefSeq" id="WP_003439860.1">
    <property type="nucleotide sequence ID" value="NZ_AP031492.1"/>
</dbReference>
<reference evidence="11" key="3">
    <citation type="submission" date="2021-06" db="EMBL/GenBank/DDBJ databases">
        <authorList>
            <consortium name="NCBI Pathogen Detection Project"/>
        </authorList>
    </citation>
    <scope>NUCLEOTIDE SEQUENCE</scope>
    <source>
        <strain evidence="11">HN1000</strain>
    </source>
</reference>
<evidence type="ECO:0000256" key="5">
    <source>
        <dbReference type="ARBA" id="ARBA00022748"/>
    </source>
</evidence>
<dbReference type="InterPro" id="IPR036249">
    <property type="entry name" value="Thioredoxin-like_sf"/>
</dbReference>
<dbReference type="SUPFAM" id="SSF52833">
    <property type="entry name" value="Thioredoxin-like"/>
    <property type="match status" value="1"/>
</dbReference>
<proteinExistence type="inferred from homology"/>
<dbReference type="Proteomes" id="UP000189137">
    <property type="component" value="Unassembled WGS sequence"/>
</dbReference>
<evidence type="ECO:0000256" key="4">
    <source>
        <dbReference type="ARBA" id="ARBA00022692"/>
    </source>
</evidence>
<dbReference type="InterPro" id="IPR051790">
    <property type="entry name" value="Cytochrome_c-biogenesis_DsbD"/>
</dbReference>
<evidence type="ECO:0000256" key="6">
    <source>
        <dbReference type="ARBA" id="ARBA00022989"/>
    </source>
</evidence>
<sequence>MQNVNLFLVFIEGIVSFFSPCILPILPIYLSILSNSSVENLKEGKTSFIGSSLFKNTIFFALGISTTFFILGSSVKVLSMFFNENKDLIMFIGGIIIIIMGLFYMGIIKSSILNREKRFNVKFKEMKAITAFILGFTFSFGWTPCIGPILASVLVMVSSSSNHLSANLLIAVYTIGFILPFIITAMFYSKLFKTIDKIKSNMEIIKKIGGIILIVSGILMMVNGFGSISKHFNTSQNSKIESKQEENKRENSTDKEENSDGNDSQKDSNNDNNDKGSNDEDRIKSIDFTLTDQYGKTHKLSDYEGKVVFLNFWATWCPPCKEEMPYIEQLYKDYNKNNDDVVILGVASPNLGREGSREHVVNFLKEQGYTFPVVLDEDGALAYQYGINAFPTTFIIDKEGYVTQYIPGAMDKATMASFIENQRNK</sequence>
<feature type="compositionally biased region" description="Basic and acidic residues" evidence="8">
    <location>
        <begin position="240"/>
        <end position="281"/>
    </location>
</feature>
<dbReference type="GO" id="GO:0016491">
    <property type="term" value="F:oxidoreductase activity"/>
    <property type="evidence" value="ECO:0007669"/>
    <property type="project" value="InterPro"/>
</dbReference>
<evidence type="ECO:0000256" key="9">
    <source>
        <dbReference type="SAM" id="Phobius"/>
    </source>
</evidence>
<organism evidence="12 13">
    <name type="scientific">Clostridioides difficile</name>
    <name type="common">Peptoclostridium difficile</name>
    <dbReference type="NCBI Taxonomy" id="1496"/>
    <lineage>
        <taxon>Bacteria</taxon>
        <taxon>Bacillati</taxon>
        <taxon>Bacillota</taxon>
        <taxon>Clostridia</taxon>
        <taxon>Peptostreptococcales</taxon>
        <taxon>Peptostreptococcaceae</taxon>
        <taxon>Clostridioides</taxon>
    </lineage>
</organism>